<evidence type="ECO:0000256" key="4">
    <source>
        <dbReference type="ARBA" id="ARBA00022519"/>
    </source>
</evidence>
<dbReference type="InterPro" id="IPR050480">
    <property type="entry name" value="CysZ-like"/>
</dbReference>
<dbReference type="STRING" id="914150.TQ33_1028"/>
<evidence type="ECO:0000256" key="2">
    <source>
        <dbReference type="ARBA" id="ARBA00022448"/>
    </source>
</evidence>
<gene>
    <name evidence="11" type="primary">cysZ</name>
    <name evidence="12" type="ORF">TQ33_1028</name>
</gene>
<evidence type="ECO:0000256" key="10">
    <source>
        <dbReference type="ARBA" id="ARBA00023192"/>
    </source>
</evidence>
<evidence type="ECO:0000256" key="1">
    <source>
        <dbReference type="ARBA" id="ARBA00004141"/>
    </source>
</evidence>
<keyword evidence="8 11" id="KW-0764">Sulfate transport</keyword>
<feature type="transmembrane region" description="Helical" evidence="11">
    <location>
        <begin position="27"/>
        <end position="47"/>
    </location>
</feature>
<dbReference type="Proteomes" id="UP000034071">
    <property type="component" value="Chromosome"/>
</dbReference>
<feature type="transmembrane region" description="Helical" evidence="11">
    <location>
        <begin position="154"/>
        <end position="182"/>
    </location>
</feature>
<dbReference type="OrthoDB" id="5292355at2"/>
<evidence type="ECO:0000256" key="5">
    <source>
        <dbReference type="ARBA" id="ARBA00022605"/>
    </source>
</evidence>
<evidence type="ECO:0000256" key="9">
    <source>
        <dbReference type="ARBA" id="ARBA00023136"/>
    </source>
</evidence>
<dbReference type="RefSeq" id="WP_046561110.1">
    <property type="nucleotide sequence ID" value="NZ_CP010975.1"/>
</dbReference>
<evidence type="ECO:0000256" key="8">
    <source>
        <dbReference type="ARBA" id="ARBA00023032"/>
    </source>
</evidence>
<keyword evidence="7 11" id="KW-1133">Transmembrane helix</keyword>
<proteinExistence type="inferred from homology"/>
<evidence type="ECO:0000313" key="12">
    <source>
        <dbReference type="EMBL" id="AKE51990.1"/>
    </source>
</evidence>
<reference evidence="12 13" key="1">
    <citation type="submission" date="2015-02" db="EMBL/GenBank/DDBJ databases">
        <title>Complete genome sequence of Kangiella geojedonensis strain YCS-5T.</title>
        <authorList>
            <person name="Kim K.M."/>
        </authorList>
    </citation>
    <scope>NUCLEOTIDE SEQUENCE [LARGE SCALE GENOMIC DNA]</scope>
    <source>
        <strain evidence="12 13">YCS-5</strain>
    </source>
</reference>
<dbReference type="AlphaFoldDB" id="A0A0F6TQG9"/>
<dbReference type="NCBIfam" id="NF003433">
    <property type="entry name" value="PRK04949.1"/>
    <property type="match status" value="1"/>
</dbReference>
<dbReference type="PANTHER" id="PTHR37468:SF1">
    <property type="entry name" value="SULFATE TRANSPORTER CYSZ"/>
    <property type="match status" value="1"/>
</dbReference>
<keyword evidence="6 11" id="KW-0812">Transmembrane</keyword>
<dbReference type="PANTHER" id="PTHR37468">
    <property type="entry name" value="SULFATE TRANSPORTER CYSZ"/>
    <property type="match status" value="1"/>
</dbReference>
<dbReference type="GO" id="GO:0009675">
    <property type="term" value="F:high-affinity sulfate:proton symporter activity"/>
    <property type="evidence" value="ECO:0007669"/>
    <property type="project" value="TreeGrafter"/>
</dbReference>
<dbReference type="PATRIC" id="fig|914150.5.peg.1042"/>
<dbReference type="GO" id="GO:0019344">
    <property type="term" value="P:cysteine biosynthetic process"/>
    <property type="evidence" value="ECO:0007669"/>
    <property type="project" value="UniProtKB-UniRule"/>
</dbReference>
<feature type="transmembrane region" description="Helical" evidence="11">
    <location>
        <begin position="73"/>
        <end position="94"/>
    </location>
</feature>
<evidence type="ECO:0000256" key="7">
    <source>
        <dbReference type="ARBA" id="ARBA00022989"/>
    </source>
</evidence>
<dbReference type="HAMAP" id="MF_00468">
    <property type="entry name" value="CysZ"/>
    <property type="match status" value="1"/>
</dbReference>
<keyword evidence="10 11" id="KW-0198">Cysteine biosynthesis</keyword>
<dbReference type="KEGG" id="kge:TQ33_1028"/>
<accession>A0A0F6TQG9</accession>
<dbReference type="InterPro" id="IPR059112">
    <property type="entry name" value="CysZ/EI24"/>
</dbReference>
<evidence type="ECO:0000256" key="3">
    <source>
        <dbReference type="ARBA" id="ARBA00022475"/>
    </source>
</evidence>
<keyword evidence="9 11" id="KW-0472">Membrane</keyword>
<sequence length="265" mass="30196">MAQNSFEGAHYLASGFRMLLQKGIKRYVFIPLGINLTLLTIALIYLINQISSWAAWIEQTITSWGTWEWLGTALAWLVWPIVIVGAVLFIFFFFSMLANWIAAPFNGLLAEAVERKLHAESGHSDGPIEDQGFKDLIKDTPRLLKREWTKLKYYIPRAILCLLVLLVPLIGAIAFPIIWFVFNAWMMSVQYIDYPMDNHKIPFDDMLSTLQTTRSGTLGFGSLVMLCTMVPVLNLLVMPAAVCGATQLWYENYRDKHLSKQLSKQ</sequence>
<keyword evidence="5 11" id="KW-0028">Amino-acid biosynthesis</keyword>
<comment type="function">
    <text evidence="11">High affinity, high specificity proton-dependent sulfate transporter, which mediates sulfate uptake. Provides the sulfur source for the cysteine synthesis pathway.</text>
</comment>
<dbReference type="GO" id="GO:0000103">
    <property type="term" value="P:sulfate assimilation"/>
    <property type="evidence" value="ECO:0007669"/>
    <property type="project" value="InterPro"/>
</dbReference>
<keyword evidence="3 11" id="KW-1003">Cell membrane</keyword>
<dbReference type="InterPro" id="IPR022985">
    <property type="entry name" value="Sulfate_CysZ"/>
</dbReference>
<dbReference type="HOGENOM" id="CLU_070331_1_0_6"/>
<dbReference type="GO" id="GO:0005886">
    <property type="term" value="C:plasma membrane"/>
    <property type="evidence" value="ECO:0007669"/>
    <property type="project" value="UniProtKB-SubCell"/>
</dbReference>
<dbReference type="Pfam" id="PF07264">
    <property type="entry name" value="EI24"/>
    <property type="match status" value="1"/>
</dbReference>
<evidence type="ECO:0000256" key="6">
    <source>
        <dbReference type="ARBA" id="ARBA00022692"/>
    </source>
</evidence>
<comment type="similarity">
    <text evidence="11">Belongs to the CysZ family.</text>
</comment>
<feature type="transmembrane region" description="Helical" evidence="11">
    <location>
        <begin position="223"/>
        <end position="250"/>
    </location>
</feature>
<organism evidence="12 13">
    <name type="scientific">Kangiella geojedonensis</name>
    <dbReference type="NCBI Taxonomy" id="914150"/>
    <lineage>
        <taxon>Bacteria</taxon>
        <taxon>Pseudomonadati</taxon>
        <taxon>Pseudomonadota</taxon>
        <taxon>Gammaproteobacteria</taxon>
        <taxon>Kangiellales</taxon>
        <taxon>Kangiellaceae</taxon>
        <taxon>Kangiella</taxon>
    </lineage>
</organism>
<keyword evidence="4 11" id="KW-0997">Cell inner membrane</keyword>
<comment type="subcellular location">
    <subcellularLocation>
        <location evidence="11">Cell inner membrane</location>
        <topology evidence="11">Multi-pass membrane protein</topology>
    </subcellularLocation>
    <subcellularLocation>
        <location evidence="1">Membrane</location>
        <topology evidence="1">Multi-pass membrane protein</topology>
    </subcellularLocation>
</comment>
<evidence type="ECO:0000256" key="11">
    <source>
        <dbReference type="HAMAP-Rule" id="MF_00468"/>
    </source>
</evidence>
<evidence type="ECO:0000313" key="13">
    <source>
        <dbReference type="Proteomes" id="UP000034071"/>
    </source>
</evidence>
<name>A0A0F6TQG9_9GAMM</name>
<keyword evidence="2 11" id="KW-0813">Transport</keyword>
<keyword evidence="13" id="KW-1185">Reference proteome</keyword>
<dbReference type="EMBL" id="CP010975">
    <property type="protein sequence ID" value="AKE51990.1"/>
    <property type="molecule type" value="Genomic_DNA"/>
</dbReference>
<protein>
    <recommendedName>
        <fullName evidence="11">Sulfate transporter CysZ</fullName>
    </recommendedName>
</protein>